<dbReference type="GO" id="GO:0031956">
    <property type="term" value="F:medium-chain fatty acid-CoA ligase activity"/>
    <property type="evidence" value="ECO:0007669"/>
    <property type="project" value="TreeGrafter"/>
</dbReference>
<dbReference type="Proteomes" id="UP000229730">
    <property type="component" value="Unassembled WGS sequence"/>
</dbReference>
<evidence type="ECO:0000256" key="1">
    <source>
        <dbReference type="ARBA" id="ARBA00006432"/>
    </source>
</evidence>
<dbReference type="AlphaFoldDB" id="A0A2G4YR36"/>
<feature type="domain" description="AMP-binding enzyme C-terminal" evidence="5">
    <location>
        <begin position="383"/>
        <end position="436"/>
    </location>
</feature>
<comment type="caution">
    <text evidence="6">The sequence shown here is derived from an EMBL/GenBank/DDBJ whole genome shotgun (WGS) entry which is preliminary data.</text>
</comment>
<evidence type="ECO:0000259" key="4">
    <source>
        <dbReference type="Pfam" id="PF00501"/>
    </source>
</evidence>
<dbReference type="Pfam" id="PF13193">
    <property type="entry name" value="AMP-binding_C"/>
    <property type="match status" value="1"/>
</dbReference>
<keyword evidence="3" id="KW-1133">Transmembrane helix</keyword>
<evidence type="ECO:0000256" key="3">
    <source>
        <dbReference type="SAM" id="Phobius"/>
    </source>
</evidence>
<gene>
    <name evidence="6" type="ORF">CRD36_10210</name>
</gene>
<evidence type="ECO:0000313" key="6">
    <source>
        <dbReference type="EMBL" id="PHZ84792.1"/>
    </source>
</evidence>
<accession>A0A2G4YR36</accession>
<dbReference type="InParanoid" id="A0A2G4YR36"/>
<dbReference type="Gene3D" id="3.40.50.12780">
    <property type="entry name" value="N-terminal domain of ligase-like"/>
    <property type="match status" value="1"/>
</dbReference>
<dbReference type="InterPro" id="IPR000873">
    <property type="entry name" value="AMP-dep_synth/lig_dom"/>
</dbReference>
<keyword evidence="7" id="KW-1185">Reference proteome</keyword>
<evidence type="ECO:0000313" key="7">
    <source>
        <dbReference type="Proteomes" id="UP000229730"/>
    </source>
</evidence>
<dbReference type="PROSITE" id="PS00455">
    <property type="entry name" value="AMP_BINDING"/>
    <property type="match status" value="1"/>
</dbReference>
<evidence type="ECO:0000259" key="5">
    <source>
        <dbReference type="Pfam" id="PF13193"/>
    </source>
</evidence>
<name>A0A2G4YR36_9PROT</name>
<dbReference type="GO" id="GO:0006631">
    <property type="term" value="P:fatty acid metabolic process"/>
    <property type="evidence" value="ECO:0007669"/>
    <property type="project" value="TreeGrafter"/>
</dbReference>
<dbReference type="InterPro" id="IPR045851">
    <property type="entry name" value="AMP-bd_C_sf"/>
</dbReference>
<dbReference type="InterPro" id="IPR025110">
    <property type="entry name" value="AMP-bd_C"/>
</dbReference>
<keyword evidence="3" id="KW-0472">Membrane</keyword>
<protein>
    <submittedName>
        <fullName evidence="6">Long-chain fatty acid--CoA ligase</fullName>
    </submittedName>
</protein>
<dbReference type="InterPro" id="IPR020845">
    <property type="entry name" value="AMP-binding_CS"/>
</dbReference>
<feature type="transmembrane region" description="Helical" evidence="3">
    <location>
        <begin position="19"/>
        <end position="36"/>
    </location>
</feature>
<keyword evidence="3" id="KW-0812">Transmembrane</keyword>
<feature type="domain" description="AMP-dependent synthetase/ligase" evidence="4">
    <location>
        <begin position="2"/>
        <end position="332"/>
    </location>
</feature>
<reference evidence="6 7" key="1">
    <citation type="submission" date="2017-10" db="EMBL/GenBank/DDBJ databases">
        <title>Frigbacter circumglobatus gen. nov. sp. nov., isolated from sediment cultured in situ.</title>
        <authorList>
            <person name="Zhao Z."/>
        </authorList>
    </citation>
    <scope>NUCLEOTIDE SEQUENCE [LARGE SCALE GENOMIC DNA]</scope>
    <source>
        <strain evidence="6 7">ZYL</strain>
    </source>
</reference>
<sequence>MGVKKGDVVATLCTPRPEYWVIFLATTSIGAIWMGLNPKYSLEECRYIIGDAKPKRLFAMAEFEGRDYSPMVSSLLSEFDFLEQAIALTEPMPGAMSYGVFLEGAAQIERDSYRQTITAVDTMDPALLVYTSGSSGRPKGALLSHYGLCFGATAQNQHFKVTQPSIICSFPINHVACVADTCCVILVAGGTIYFQERFDPTLVLKTVAAERISLLGGVPTMILMLLDHPDFKQTDFSSVALFIWGGAAMPEPTIKRLQKLFPRLMNVYGMTETAANTTYSRDDASLEQLRDTIGHPSPYMPCRIVNTEGKICEIGEQGELQFKGDYLLLEYLNRPEATRDVYTHDGWLHTGDVGYLRDDGAITLIGRMSDMFKSGGYNVYPREIELLLESHPSVDMAAVVGVPDPLYQEVGAAYIQLKPGCEATGEMLQAFCKESLA</sequence>
<evidence type="ECO:0000256" key="2">
    <source>
        <dbReference type="ARBA" id="ARBA00022598"/>
    </source>
</evidence>
<keyword evidence="2 6" id="KW-0436">Ligase</keyword>
<dbReference type="PANTHER" id="PTHR43201:SF5">
    <property type="entry name" value="MEDIUM-CHAIN ACYL-COA LIGASE ACSF2, MITOCHONDRIAL"/>
    <property type="match status" value="1"/>
</dbReference>
<proteinExistence type="inferred from homology"/>
<dbReference type="Pfam" id="PF00501">
    <property type="entry name" value="AMP-binding"/>
    <property type="match status" value="1"/>
</dbReference>
<feature type="non-terminal residue" evidence="6">
    <location>
        <position position="437"/>
    </location>
</feature>
<dbReference type="Gene3D" id="3.30.300.30">
    <property type="match status" value="1"/>
</dbReference>
<comment type="similarity">
    <text evidence="1">Belongs to the ATP-dependent AMP-binding enzyme family.</text>
</comment>
<dbReference type="SUPFAM" id="SSF56801">
    <property type="entry name" value="Acetyl-CoA synthetase-like"/>
    <property type="match status" value="1"/>
</dbReference>
<dbReference type="InterPro" id="IPR042099">
    <property type="entry name" value="ANL_N_sf"/>
</dbReference>
<dbReference type="PANTHER" id="PTHR43201">
    <property type="entry name" value="ACYL-COA SYNTHETASE"/>
    <property type="match status" value="1"/>
</dbReference>
<dbReference type="EMBL" id="PDEM01000022">
    <property type="protein sequence ID" value="PHZ84792.1"/>
    <property type="molecule type" value="Genomic_DNA"/>
</dbReference>
<organism evidence="6 7">
    <name type="scientific">Paremcibacter congregatus</name>
    <dbReference type="NCBI Taxonomy" id="2043170"/>
    <lineage>
        <taxon>Bacteria</taxon>
        <taxon>Pseudomonadati</taxon>
        <taxon>Pseudomonadota</taxon>
        <taxon>Alphaproteobacteria</taxon>
        <taxon>Emcibacterales</taxon>
        <taxon>Emcibacteraceae</taxon>
        <taxon>Paremcibacter</taxon>
    </lineage>
</organism>